<sequence>MSSGADRRHGEIVTFYSFKGGTGRTMAVANVAWILASAGHRVLAADWDLESPGLHRFLHPFLDVARLSTAGGVIDLIREFEHATEAGEPQDPAWYAHYAEVDRYALPLTWSFGRGRLDLLSAGRQNRDYATHLGDLDWDDFYERRHGGRFFDALREDMRRRYDYVLIDSRTGLSELADICTAHLPDTVVTCFTFAEQAISGASALAREIASRHRNRAIRVLPVPMHIDRSQAAQAQAGRTVAMRRLAGLPAGLTDAQRRRYWTAVEVPYQPAYAFEEILAAVADPPGVPGTLLSAYAELVRHITNGQVTGPPMLNESVRRRTAARFVRTPDPVVSDITLHYAPADAVWGEWVASICRGAGLAVADPWLDGVDPPPGATRLTLVSAANAGALSRLTHDGRAAAGGPPLAAYIADVAPVTTFDAAHSARLWGDDVVAATTNLLTLLGHAGTVLDGPNAPIRFPGRSPSIFSAPRREPRFTGRGHEMRELRDRLRDHEGAALLPGGSRVAVLGMGGIGKTQLAIEYAHRYAAAYDLVWWIDAAGDVTAQLAALAPHLAVKRPSPVAAARAALAALERGRMSGDWLVVFDGADDFDAVAGLLPRGFGHTLVTSRDPAWAEHAEPVEVGLFDRAESIAHLRHRLPTIRDSEAVQVAASVADLPVAVAAAGRWLADTGRPAAELLVEPERIGSRLRWWNASLDRLRTEAAAAYRLLEVCSVLGPEIDLSIVYSDALAEALAEVDPAVTDRWTRGKLVQTLTRLALLQLDVRRPEAGGARIVVHPVLQQVIRSRMTEPELAATRHHAHVVLAATRPPADEDDPRAWTAYAELGPHLDASGAARCTDPAVRQLLLHRLRHLRHRGQYAEGRRLGRSLEQTWTERLAVSEEPDAAELRRQLAYLKFQVASFPEG</sequence>
<dbReference type="Gene3D" id="3.40.50.300">
    <property type="entry name" value="P-loop containing nucleotide triphosphate hydrolases"/>
    <property type="match status" value="2"/>
</dbReference>
<dbReference type="NCBIfam" id="NF040586">
    <property type="entry name" value="FxSxx_TPR"/>
    <property type="match status" value="1"/>
</dbReference>
<dbReference type="InterPro" id="IPR027417">
    <property type="entry name" value="P-loop_NTPase"/>
</dbReference>
<dbReference type="InterPro" id="IPR002586">
    <property type="entry name" value="CobQ/CobB/MinD/ParA_Nub-bd_dom"/>
</dbReference>
<comment type="caution">
    <text evidence="2">The sequence shown here is derived from an EMBL/GenBank/DDBJ whole genome shotgun (WGS) entry which is preliminary data.</text>
</comment>
<dbReference type="NCBIfam" id="NF047398">
    <property type="entry name" value="AAA_KGGVGR"/>
    <property type="match status" value="1"/>
</dbReference>
<feature type="domain" description="CobQ/CobB/MinD/ParA nucleotide binding" evidence="1">
    <location>
        <begin position="14"/>
        <end position="55"/>
    </location>
</feature>
<evidence type="ECO:0000313" key="3">
    <source>
        <dbReference type="Proteomes" id="UP001595816"/>
    </source>
</evidence>
<dbReference type="Pfam" id="PF01656">
    <property type="entry name" value="CbiA"/>
    <property type="match status" value="1"/>
</dbReference>
<organism evidence="2 3">
    <name type="scientific">Hamadaea flava</name>
    <dbReference type="NCBI Taxonomy" id="1742688"/>
    <lineage>
        <taxon>Bacteria</taxon>
        <taxon>Bacillati</taxon>
        <taxon>Actinomycetota</taxon>
        <taxon>Actinomycetes</taxon>
        <taxon>Micromonosporales</taxon>
        <taxon>Micromonosporaceae</taxon>
        <taxon>Hamadaea</taxon>
    </lineage>
</organism>
<evidence type="ECO:0000313" key="2">
    <source>
        <dbReference type="EMBL" id="MFC4134988.1"/>
    </source>
</evidence>
<evidence type="ECO:0000259" key="1">
    <source>
        <dbReference type="Pfam" id="PF01656"/>
    </source>
</evidence>
<dbReference type="EMBL" id="JBHSAY010000019">
    <property type="protein sequence ID" value="MFC4134988.1"/>
    <property type="molecule type" value="Genomic_DNA"/>
</dbReference>
<dbReference type="RefSeq" id="WP_253762476.1">
    <property type="nucleotide sequence ID" value="NZ_JAMZDZ010000001.1"/>
</dbReference>
<dbReference type="PANTHER" id="PTHR35205:SF1">
    <property type="entry name" value="ZU5 DOMAIN-CONTAINING PROTEIN"/>
    <property type="match status" value="1"/>
</dbReference>
<dbReference type="Proteomes" id="UP001595816">
    <property type="component" value="Unassembled WGS sequence"/>
</dbReference>
<reference evidence="3" key="1">
    <citation type="journal article" date="2019" name="Int. J. Syst. Evol. Microbiol.">
        <title>The Global Catalogue of Microorganisms (GCM) 10K type strain sequencing project: providing services to taxonomists for standard genome sequencing and annotation.</title>
        <authorList>
            <consortium name="The Broad Institute Genomics Platform"/>
            <consortium name="The Broad Institute Genome Sequencing Center for Infectious Disease"/>
            <person name="Wu L."/>
            <person name="Ma J."/>
        </authorList>
    </citation>
    <scope>NUCLEOTIDE SEQUENCE [LARGE SCALE GENOMIC DNA]</scope>
    <source>
        <strain evidence="3">CGMCC 4.7289</strain>
    </source>
</reference>
<accession>A0ABV8LXB7</accession>
<gene>
    <name evidence="2" type="primary">fxsT</name>
    <name evidence="2" type="ORF">ACFOZ4_30630</name>
</gene>
<keyword evidence="3" id="KW-1185">Reference proteome</keyword>
<name>A0ABV8LXB7_9ACTN</name>
<dbReference type="SUPFAM" id="SSF52540">
    <property type="entry name" value="P-loop containing nucleoside triphosphate hydrolases"/>
    <property type="match status" value="2"/>
</dbReference>
<dbReference type="PANTHER" id="PTHR35205">
    <property type="entry name" value="NB-ARC AND TPR DOMAIN PROTEIN"/>
    <property type="match status" value="1"/>
</dbReference>
<proteinExistence type="predicted"/>
<protein>
    <submittedName>
        <fullName evidence="2">FxSxx-COOH system tetratricopeptide repeat protein</fullName>
    </submittedName>
</protein>